<dbReference type="PANTHER" id="PTHR30461">
    <property type="entry name" value="DNA-INVERTASE FROM LAMBDOID PROPHAGE"/>
    <property type="match status" value="1"/>
</dbReference>
<dbReference type="InterPro" id="IPR036162">
    <property type="entry name" value="Resolvase-like_N_sf"/>
</dbReference>
<comment type="caution">
    <text evidence="2">The sequence shown here is derived from an EMBL/GenBank/DDBJ whole genome shotgun (WGS) entry which is preliminary data.</text>
</comment>
<dbReference type="InterPro" id="IPR011109">
    <property type="entry name" value="DNA_bind_recombinase_dom"/>
</dbReference>
<gene>
    <name evidence="2" type="ORF">HAP48_000890</name>
</gene>
<dbReference type="SMART" id="SM00857">
    <property type="entry name" value="Resolvase"/>
    <property type="match status" value="1"/>
</dbReference>
<evidence type="ECO:0000313" key="2">
    <source>
        <dbReference type="EMBL" id="NVI41672.1"/>
    </source>
</evidence>
<dbReference type="SUPFAM" id="SSF53041">
    <property type="entry name" value="Resolvase-like"/>
    <property type="match status" value="1"/>
</dbReference>
<dbReference type="GO" id="GO:0000150">
    <property type="term" value="F:DNA strand exchange activity"/>
    <property type="evidence" value="ECO:0007669"/>
    <property type="project" value="InterPro"/>
</dbReference>
<dbReference type="AlphaFoldDB" id="A0A973VTL9"/>
<name>A0A973VTL9_9BRAD</name>
<dbReference type="PANTHER" id="PTHR30461:SF23">
    <property type="entry name" value="DNA RECOMBINASE-RELATED"/>
    <property type="match status" value="1"/>
</dbReference>
<protein>
    <submittedName>
        <fullName evidence="2">Recombinase family protein</fullName>
    </submittedName>
</protein>
<accession>A0A973VTL9</accession>
<dbReference type="Gene3D" id="3.90.1750.20">
    <property type="entry name" value="Putative Large Serine Recombinase, Chain B, Domain 2"/>
    <property type="match status" value="1"/>
</dbReference>
<dbReference type="Pfam" id="PF00239">
    <property type="entry name" value="Resolvase"/>
    <property type="match status" value="1"/>
</dbReference>
<dbReference type="Gene3D" id="3.40.50.1390">
    <property type="entry name" value="Resolvase, N-terminal catalytic domain"/>
    <property type="match status" value="1"/>
</dbReference>
<dbReference type="RefSeq" id="WP_166212396.1">
    <property type="nucleotide sequence ID" value="NZ_CP088285.1"/>
</dbReference>
<reference evidence="2" key="1">
    <citation type="submission" date="2020-06" db="EMBL/GenBank/DDBJ databases">
        <title>Whole Genome Sequence of Bradyrhizobium sp. Strain 1S1.</title>
        <authorList>
            <person name="Bromfield E.S.P."/>
            <person name="Cloutier S."/>
        </authorList>
    </citation>
    <scope>NUCLEOTIDE SEQUENCE [LARGE SCALE GENOMIC DNA]</scope>
    <source>
        <strain evidence="2">1S1</strain>
    </source>
</reference>
<dbReference type="InterPro" id="IPR050639">
    <property type="entry name" value="SSR_resolvase"/>
</dbReference>
<dbReference type="InterPro" id="IPR038109">
    <property type="entry name" value="DNA_bind_recomb_sf"/>
</dbReference>
<dbReference type="EMBL" id="JAAOLE020000001">
    <property type="protein sequence ID" value="NVI41672.1"/>
    <property type="molecule type" value="Genomic_DNA"/>
</dbReference>
<proteinExistence type="predicted"/>
<dbReference type="GO" id="GO:0003677">
    <property type="term" value="F:DNA binding"/>
    <property type="evidence" value="ECO:0007669"/>
    <property type="project" value="InterPro"/>
</dbReference>
<dbReference type="FunFam" id="3.40.50.1390:FF:000008">
    <property type="entry name" value="DNA recombinase"/>
    <property type="match status" value="1"/>
</dbReference>
<dbReference type="InterPro" id="IPR006119">
    <property type="entry name" value="Resolv_N"/>
</dbReference>
<sequence>MRRRSTADNGQGDSKQAAAYVRMSTDHQKYSTENQLTTIERYAEQRGLLITEIFEDSGRSGLRVDDREGLQRLMREVQTGQAAFSAILVYDVSRWGRFQDADEGAYYEHVCSRAGIRVHYCGEQFDNDGSIGSVLLKSVKRVMAGEYSRELSVKVFAGQCRLIELGFRQGGPAGYGLRRQLIDENRIPKAILNRGDRKSLQTDRVVLTLGPTEEVEQIHEIYSLFVERGRSEAEIASYLNADGGRTDFGRPWTRASVHQILTNENYIGNNVFNRVSFKLKQKRVANSPETWVRSESAFPAVVSRALFERAHAIIDARSAGYSDEELLALLQTVLDEEGYLSGVVIDERDDVPSASVYRRRFGSLTRAYSLIGYVPDRDYSYIEVNRRIRDAHPTVVSKIVNGFELAGGHVSRDESQLLIVNGQFSAAIVIARAASYGAGYRWHIRLDTGLFPDLTIAVRLCTSNTDILDYYVFPSLDLTIPHLKLAQDNALSLDAYRFEALDFLYSLARQCSFGEAA</sequence>
<organism evidence="2">
    <name type="scientific">Bradyrhizobium septentrionale</name>
    <dbReference type="NCBI Taxonomy" id="1404411"/>
    <lineage>
        <taxon>Bacteria</taxon>
        <taxon>Pseudomonadati</taxon>
        <taxon>Pseudomonadota</taxon>
        <taxon>Alphaproteobacteria</taxon>
        <taxon>Hyphomicrobiales</taxon>
        <taxon>Nitrobacteraceae</taxon>
        <taxon>Bradyrhizobium</taxon>
    </lineage>
</organism>
<dbReference type="PROSITE" id="PS51737">
    <property type="entry name" value="RECOMBINASE_DNA_BIND"/>
    <property type="match status" value="1"/>
</dbReference>
<evidence type="ECO:0000259" key="1">
    <source>
        <dbReference type="PROSITE" id="PS51737"/>
    </source>
</evidence>
<dbReference type="CDD" id="cd00338">
    <property type="entry name" value="Ser_Recombinase"/>
    <property type="match status" value="1"/>
</dbReference>
<feature type="domain" description="Recombinase" evidence="1">
    <location>
        <begin position="197"/>
        <end position="320"/>
    </location>
</feature>
<dbReference type="Pfam" id="PF07508">
    <property type="entry name" value="Recombinase"/>
    <property type="match status" value="1"/>
</dbReference>